<keyword evidence="1" id="KW-0812">Transmembrane</keyword>
<accession>K9W9M1</accession>
<name>K9W9M1_9CYAN</name>
<protein>
    <submittedName>
        <fullName evidence="2">VanZ like family protein</fullName>
    </submittedName>
</protein>
<evidence type="ECO:0000256" key="1">
    <source>
        <dbReference type="SAM" id="Phobius"/>
    </source>
</evidence>
<keyword evidence="3" id="KW-1185">Reference proteome</keyword>
<keyword evidence="1" id="KW-1133">Transmembrane helix</keyword>
<dbReference type="OrthoDB" id="532191at2"/>
<reference evidence="2 3" key="1">
    <citation type="submission" date="2012-06" db="EMBL/GenBank/DDBJ databases">
        <title>Finished chromosome of genome of Microcoleus sp. PCC 7113.</title>
        <authorList>
            <consortium name="US DOE Joint Genome Institute"/>
            <person name="Gugger M."/>
            <person name="Coursin T."/>
            <person name="Rippka R."/>
            <person name="Tandeau De Marsac N."/>
            <person name="Huntemann M."/>
            <person name="Wei C.-L."/>
            <person name="Han J."/>
            <person name="Detter J.C."/>
            <person name="Han C."/>
            <person name="Tapia R."/>
            <person name="Chen A."/>
            <person name="Kyrpides N."/>
            <person name="Mavromatis K."/>
            <person name="Markowitz V."/>
            <person name="Szeto E."/>
            <person name="Ivanova N."/>
            <person name="Pagani I."/>
            <person name="Pati A."/>
            <person name="Goodwin L."/>
            <person name="Nordberg H.P."/>
            <person name="Cantor M.N."/>
            <person name="Hua S.X."/>
            <person name="Woyke T."/>
            <person name="Kerfeld C.A."/>
        </authorList>
    </citation>
    <scope>NUCLEOTIDE SEQUENCE [LARGE SCALE GENOMIC DNA]</scope>
    <source>
        <strain evidence="2 3">PCC 7113</strain>
    </source>
</reference>
<gene>
    <name evidence="2" type="ORF">Mic7113_1054</name>
</gene>
<dbReference type="RefSeq" id="WP_015181108.1">
    <property type="nucleotide sequence ID" value="NC_019738.1"/>
</dbReference>
<feature type="transmembrane region" description="Helical" evidence="1">
    <location>
        <begin position="67"/>
        <end position="87"/>
    </location>
</feature>
<sequence length="122" mass="13483">MKLNRNWVIAFGFYFLVLLTIIGLAYGGILPVKVSAIPFYDTIGHFILLGSASYLGHKALGGQMFTIWRFPFALPLAPIIVSVFAAVDESLQALSPLRTSTVSDMTANLVGIWAFYILARWK</sequence>
<feature type="transmembrane region" description="Helical" evidence="1">
    <location>
        <begin position="35"/>
        <end position="55"/>
    </location>
</feature>
<proteinExistence type="predicted"/>
<evidence type="ECO:0000313" key="2">
    <source>
        <dbReference type="EMBL" id="AFZ16948.1"/>
    </source>
</evidence>
<dbReference type="KEGG" id="mic:Mic7113_1054"/>
<dbReference type="HOGENOM" id="CLU_144741_0_0_3"/>
<dbReference type="STRING" id="1173027.Mic7113_1054"/>
<dbReference type="NCBIfam" id="NF037970">
    <property type="entry name" value="vanZ_1"/>
    <property type="match status" value="1"/>
</dbReference>
<feature type="transmembrane region" description="Helical" evidence="1">
    <location>
        <begin position="7"/>
        <end position="29"/>
    </location>
</feature>
<dbReference type="eggNOG" id="COG5652">
    <property type="taxonomic scope" value="Bacteria"/>
</dbReference>
<dbReference type="EMBL" id="CP003630">
    <property type="protein sequence ID" value="AFZ16948.1"/>
    <property type="molecule type" value="Genomic_DNA"/>
</dbReference>
<keyword evidence="1" id="KW-0472">Membrane</keyword>
<organism evidence="2 3">
    <name type="scientific">Allocoleopsis franciscana PCC 7113</name>
    <dbReference type="NCBI Taxonomy" id="1173027"/>
    <lineage>
        <taxon>Bacteria</taxon>
        <taxon>Bacillati</taxon>
        <taxon>Cyanobacteriota</taxon>
        <taxon>Cyanophyceae</taxon>
        <taxon>Coleofasciculales</taxon>
        <taxon>Coleofasciculaceae</taxon>
        <taxon>Allocoleopsis</taxon>
        <taxon>Allocoleopsis franciscana</taxon>
    </lineage>
</organism>
<dbReference type="Proteomes" id="UP000010471">
    <property type="component" value="Chromosome"/>
</dbReference>
<evidence type="ECO:0000313" key="3">
    <source>
        <dbReference type="Proteomes" id="UP000010471"/>
    </source>
</evidence>
<dbReference type="AlphaFoldDB" id="K9W9M1"/>
<feature type="transmembrane region" description="Helical" evidence="1">
    <location>
        <begin position="99"/>
        <end position="119"/>
    </location>
</feature>